<dbReference type="InterPro" id="IPR016164">
    <property type="entry name" value="FAD-linked_Oxase-like_C"/>
</dbReference>
<dbReference type="Gene3D" id="3.30.70.2740">
    <property type="match status" value="1"/>
</dbReference>
<gene>
    <name evidence="7" type="ORF">EHV23_01640</name>
</gene>
<dbReference type="InterPro" id="IPR004113">
    <property type="entry name" value="FAD-bd_oxidored_4_C"/>
</dbReference>
<evidence type="ECO:0000313" key="8">
    <source>
        <dbReference type="Proteomes" id="UP000270261"/>
    </source>
</evidence>
<dbReference type="SUPFAM" id="SSF56176">
    <property type="entry name" value="FAD-binding/transporter-associated domain-like"/>
    <property type="match status" value="2"/>
</dbReference>
<evidence type="ECO:0000313" key="7">
    <source>
        <dbReference type="EMBL" id="RRN46030.1"/>
    </source>
</evidence>
<feature type="domain" description="FAD-binding PCMH-type" evidence="6">
    <location>
        <begin position="12"/>
        <end position="235"/>
    </location>
</feature>
<dbReference type="Gene3D" id="3.30.43.10">
    <property type="entry name" value="Uridine Diphospho-n-acetylenolpyruvylglucosamine Reductase, domain 2"/>
    <property type="match status" value="1"/>
</dbReference>
<dbReference type="Proteomes" id="UP000270261">
    <property type="component" value="Unassembled WGS sequence"/>
</dbReference>
<dbReference type="InterPro" id="IPR016167">
    <property type="entry name" value="FAD-bd_PCMH_sub1"/>
</dbReference>
<keyword evidence="8" id="KW-1185">Reference proteome</keyword>
<proteinExistence type="inferred from homology"/>
<evidence type="ECO:0000256" key="5">
    <source>
        <dbReference type="SAM" id="MobiDB-lite"/>
    </source>
</evidence>
<dbReference type="InterPro" id="IPR016171">
    <property type="entry name" value="Vanillyl_alc_oxidase_C-sub2"/>
</dbReference>
<dbReference type="FunFam" id="1.10.45.10:FF:000001">
    <property type="entry name" value="D-lactate dehydrogenase mitochondrial"/>
    <property type="match status" value="1"/>
</dbReference>
<evidence type="ECO:0000256" key="2">
    <source>
        <dbReference type="ARBA" id="ARBA00008000"/>
    </source>
</evidence>
<dbReference type="PANTHER" id="PTHR43716:SF2">
    <property type="entry name" value="BLL6224 PROTEIN"/>
    <property type="match status" value="1"/>
</dbReference>
<dbReference type="InterPro" id="IPR016166">
    <property type="entry name" value="FAD-bd_PCMH"/>
</dbReference>
<dbReference type="EMBL" id="RRUE01000001">
    <property type="protein sequence ID" value="RRN46030.1"/>
    <property type="molecule type" value="Genomic_DNA"/>
</dbReference>
<keyword evidence="4" id="KW-0274">FAD</keyword>
<dbReference type="Pfam" id="PF02913">
    <property type="entry name" value="FAD-oxidase_C"/>
    <property type="match status" value="1"/>
</dbReference>
<dbReference type="InterPro" id="IPR036318">
    <property type="entry name" value="FAD-bd_PCMH-like_sf"/>
</dbReference>
<evidence type="ECO:0000256" key="3">
    <source>
        <dbReference type="ARBA" id="ARBA00022630"/>
    </source>
</evidence>
<keyword evidence="3" id="KW-0285">Flavoprotein</keyword>
<dbReference type="Gene3D" id="1.10.45.10">
    <property type="entry name" value="Vanillyl-alcohol Oxidase, Chain A, domain 4"/>
    <property type="match status" value="1"/>
</dbReference>
<dbReference type="InterPro" id="IPR051264">
    <property type="entry name" value="FAD-oxidored/transferase_4"/>
</dbReference>
<dbReference type="AlphaFoldDB" id="A0A3R8LTV9"/>
<accession>A0A3R8LTV9</accession>
<name>A0A3R8LTV9_9BURK</name>
<comment type="cofactor">
    <cofactor evidence="1">
        <name>FAD</name>
        <dbReference type="ChEBI" id="CHEBI:57692"/>
    </cofactor>
</comment>
<comment type="caution">
    <text evidence="7">The sequence shown here is derived from an EMBL/GenBank/DDBJ whole genome shotgun (WGS) entry which is preliminary data.</text>
</comment>
<dbReference type="InterPro" id="IPR006094">
    <property type="entry name" value="Oxid_FAD_bind_N"/>
</dbReference>
<comment type="similarity">
    <text evidence="2">Belongs to the FAD-binding oxidoreductase/transferase type 4 family.</text>
</comment>
<dbReference type="GO" id="GO:0071949">
    <property type="term" value="F:FAD binding"/>
    <property type="evidence" value="ECO:0007669"/>
    <property type="project" value="InterPro"/>
</dbReference>
<dbReference type="GO" id="GO:0016491">
    <property type="term" value="F:oxidoreductase activity"/>
    <property type="evidence" value="ECO:0007669"/>
    <property type="project" value="UniProtKB-KW"/>
</dbReference>
<dbReference type="PROSITE" id="PS51387">
    <property type="entry name" value="FAD_PCMH"/>
    <property type="match status" value="1"/>
</dbReference>
<evidence type="ECO:0000256" key="4">
    <source>
        <dbReference type="ARBA" id="ARBA00022827"/>
    </source>
</evidence>
<dbReference type="Gene3D" id="3.30.465.10">
    <property type="match status" value="1"/>
</dbReference>
<organism evidence="7 8">
    <name type="scientific">Lautropia dentalis</name>
    <dbReference type="NCBI Taxonomy" id="2490857"/>
    <lineage>
        <taxon>Bacteria</taxon>
        <taxon>Pseudomonadati</taxon>
        <taxon>Pseudomonadota</taxon>
        <taxon>Betaproteobacteria</taxon>
        <taxon>Burkholderiales</taxon>
        <taxon>Burkholderiaceae</taxon>
        <taxon>Lautropia</taxon>
    </lineage>
</organism>
<dbReference type="SUPFAM" id="SSF55103">
    <property type="entry name" value="FAD-linked oxidases, C-terminal domain"/>
    <property type="match status" value="1"/>
</dbReference>
<dbReference type="GO" id="GO:0022904">
    <property type="term" value="P:respiratory electron transport chain"/>
    <property type="evidence" value="ECO:0007669"/>
    <property type="project" value="TreeGrafter"/>
</dbReference>
<feature type="compositionally biased region" description="Basic and acidic residues" evidence="5">
    <location>
        <begin position="311"/>
        <end position="331"/>
    </location>
</feature>
<feature type="region of interest" description="Disordered" evidence="5">
    <location>
        <begin position="292"/>
        <end position="332"/>
    </location>
</feature>
<feature type="compositionally biased region" description="Low complexity" evidence="5">
    <location>
        <begin position="81"/>
        <end position="93"/>
    </location>
</feature>
<dbReference type="Gene3D" id="3.30.70.2190">
    <property type="match status" value="1"/>
</dbReference>
<feature type="compositionally biased region" description="Low complexity" evidence="5">
    <location>
        <begin position="292"/>
        <end position="308"/>
    </location>
</feature>
<sequence>MTSFVRDYRQRWGGPALAVALPDSTDDVAAVVRWCAAHGVAIVPQGGNTGLTGASVPAGIVGGAIAGHNGVSAPASPNPTAPTASAEPSATDTGAGPQPDRDRPVIVLSLKHLQRVRSVDLAGSTMVVEAGCTLAAAQAAAAAHGRLFPLSLASEGSCTVGGNLATNAGGVQVLRYGNMRELCLGLEVVTASGEVWHGLNRLRKNNTGYDLRDLFIGAEGTLGIITAAVLKLFPQPAGRVVALAQVDAPEQALALLVQAQSRLAAELTAFELMSADALGLVHRHFPELPVPFGAAAGATPAGQDPGAGQDTDARQDAGARHDADTGHDRARAGRQPVTRPWFVLLEASSLHSEAAAREGLETVLAAAMEAGTVRDAVLSGSLAQFAALWALRENISAAQSREGRNIKHDISVPIGRIAEFMVAAEAQLRAAYPAVRLTVFGHLGDGNLHFNVSPRAQFARQYDEAFAADEARVNHIVHDVVAAHEGAISAEHGIGVLRLAELARYKQPLELQMMRAIKAALDPDDRMNPGKLLPTYCKVMK</sequence>
<dbReference type="Pfam" id="PF01565">
    <property type="entry name" value="FAD_binding_4"/>
    <property type="match status" value="2"/>
</dbReference>
<protein>
    <submittedName>
        <fullName evidence="7">FAD-binding oxidoreductase</fullName>
    </submittedName>
</protein>
<reference evidence="7 8" key="1">
    <citation type="submission" date="2018-11" db="EMBL/GenBank/DDBJ databases">
        <title>Genome sequencing of Lautropia sp. KCOM 2505 (= ChDC F240).</title>
        <authorList>
            <person name="Kook J.-K."/>
            <person name="Park S.-N."/>
            <person name="Lim Y.K."/>
        </authorList>
    </citation>
    <scope>NUCLEOTIDE SEQUENCE [LARGE SCALE GENOMIC DNA]</scope>
    <source>
        <strain evidence="7 8">KCOM 2505</strain>
    </source>
</reference>
<evidence type="ECO:0000259" key="6">
    <source>
        <dbReference type="PROSITE" id="PS51387"/>
    </source>
</evidence>
<dbReference type="OrthoDB" id="8522822at2"/>
<evidence type="ECO:0000256" key="1">
    <source>
        <dbReference type="ARBA" id="ARBA00001974"/>
    </source>
</evidence>
<dbReference type="PANTHER" id="PTHR43716">
    <property type="entry name" value="D-2-HYDROXYGLUTARATE DEHYDROGENASE, MITOCHONDRIAL"/>
    <property type="match status" value="1"/>
</dbReference>
<dbReference type="InterPro" id="IPR016169">
    <property type="entry name" value="FAD-bd_PCMH_sub2"/>
</dbReference>
<feature type="region of interest" description="Disordered" evidence="5">
    <location>
        <begin position="71"/>
        <end position="102"/>
    </location>
</feature>